<sequence length="558" mass="63983">MTYISNDILIGFLKKYNVHKLVLSSGTRNIPFVSSVEVDKWFECFSVVDERNAAFFGMGLAQQSNEPVAIACTSGTAVSNYVTGVTEAYYSHVPLIVITFDRSPYVLNQLETQKIDQMTVFDSITKANIELPMIKDVEDIWYCERILNEAFISIRQHDVGPVHINIPLVGSTNDLWKKQEGISESIKFIEYYSYETDNWEHLKNELDGKRVLFVLGQNCTLTEVEKAYLNELIYKLNAVVLCDNLTNFHSKNSINPEKTIKALDGNTIKDYMPDIVITYGANFQERIKDLFKANERRCAHWLIAEDGKIKDCFRSQTKIFECSLKYFVSRIVGWKFCTNDHYLKKWKQLDEQLHITDLPFSNFSIIRDFANVIPDNSLLHLSILNATRLMQFFDLDKSIRVYSNANSFGIDGCLPTFLGQAYAFDGVSFIVIGDLSFFYAMNAMGIKHIKNNVRVLLINNGGGAEFHIVPSHNELKTIDLHIGAAHHQVAKGWVESLGFEYISANDEVDFREKLKYFVSDNAKTIVFEVFTDLETDGQTVLKTYRKLEKQLRNMRNMK</sequence>
<dbReference type="RefSeq" id="WP_148463227.1">
    <property type="nucleotide sequence ID" value="NZ_JAAITS010000005.1"/>
</dbReference>
<keyword evidence="4" id="KW-0786">Thiamine pyrophosphate</keyword>
<proteinExistence type="predicted"/>
<comment type="caution">
    <text evidence="7">The sequence shown here is derived from an EMBL/GenBank/DDBJ whole genome shotgun (WGS) entry which is preliminary data.</text>
</comment>
<accession>A0ABX2H4U6</accession>
<keyword evidence="5" id="KW-0464">Manganese</keyword>
<evidence type="ECO:0000259" key="6">
    <source>
        <dbReference type="Pfam" id="PF02776"/>
    </source>
</evidence>
<dbReference type="InterPro" id="IPR029061">
    <property type="entry name" value="THDP-binding"/>
</dbReference>
<keyword evidence="2" id="KW-0479">Metal-binding</keyword>
<dbReference type="CDD" id="cd07037">
    <property type="entry name" value="TPP_PYR_MenD"/>
    <property type="match status" value="1"/>
</dbReference>
<dbReference type="Pfam" id="PF02776">
    <property type="entry name" value="TPP_enzyme_N"/>
    <property type="match status" value="1"/>
</dbReference>
<feature type="domain" description="Thiamine pyrophosphate enzyme N-terminal TPP-binding" evidence="6">
    <location>
        <begin position="7"/>
        <end position="119"/>
    </location>
</feature>
<dbReference type="Gene3D" id="3.40.50.1220">
    <property type="entry name" value="TPP-binding domain"/>
    <property type="match status" value="1"/>
</dbReference>
<keyword evidence="8" id="KW-1185">Reference proteome</keyword>
<gene>
    <name evidence="7" type="ORF">G5B17_02475</name>
</gene>
<evidence type="ECO:0000313" key="8">
    <source>
        <dbReference type="Proteomes" id="UP001644719"/>
    </source>
</evidence>
<organism evidence="7 8">
    <name type="scientific">Blautia faecis</name>
    <dbReference type="NCBI Taxonomy" id="871665"/>
    <lineage>
        <taxon>Bacteria</taxon>
        <taxon>Bacillati</taxon>
        <taxon>Bacillota</taxon>
        <taxon>Clostridia</taxon>
        <taxon>Lachnospirales</taxon>
        <taxon>Lachnospiraceae</taxon>
        <taxon>Blautia</taxon>
    </lineage>
</organism>
<evidence type="ECO:0000256" key="2">
    <source>
        <dbReference type="ARBA" id="ARBA00022723"/>
    </source>
</evidence>
<evidence type="ECO:0000256" key="4">
    <source>
        <dbReference type="ARBA" id="ARBA00023052"/>
    </source>
</evidence>
<evidence type="ECO:0000256" key="3">
    <source>
        <dbReference type="ARBA" id="ARBA00022842"/>
    </source>
</evidence>
<reference evidence="7 8" key="1">
    <citation type="journal article" date="2020" name="Cell Host Microbe">
        <title>Functional and Genomic Variation between Human-Derived Isolates of Lachnospiraceae Reveals Inter- and Intra-Species Diversity.</title>
        <authorList>
            <person name="Sorbara M.T."/>
            <person name="Littmann E.R."/>
            <person name="Fontana E."/>
            <person name="Moody T.U."/>
            <person name="Kohout C.E."/>
            <person name="Gjonbalaj M."/>
            <person name="Eaton V."/>
            <person name="Seok R."/>
            <person name="Leiner I.M."/>
            <person name="Pamer E.G."/>
        </authorList>
    </citation>
    <scope>NUCLEOTIDE SEQUENCE [LARGE SCALE GENOMIC DNA]</scope>
    <source>
        <strain evidence="7 8">MSK.17.74</strain>
    </source>
</reference>
<dbReference type="SUPFAM" id="SSF52518">
    <property type="entry name" value="Thiamin diphosphate-binding fold (THDP-binding)"/>
    <property type="match status" value="2"/>
</dbReference>
<dbReference type="InterPro" id="IPR012001">
    <property type="entry name" value="Thiamin_PyroP_enz_TPP-bd_dom"/>
</dbReference>
<dbReference type="InterPro" id="IPR004433">
    <property type="entry name" value="MenaQ_synth_MenD"/>
</dbReference>
<protein>
    <submittedName>
        <fullName evidence="7">2-succinyl-5-enolpyruvyl-6-hydroxy-3-cyclohexene-1-carboxylic-acid synthase</fullName>
    </submittedName>
</protein>
<dbReference type="PIRSF" id="PIRSF004983">
    <property type="entry name" value="MenD"/>
    <property type="match status" value="1"/>
</dbReference>
<dbReference type="EMBL" id="JAAITS010000005">
    <property type="protein sequence ID" value="NSG84325.1"/>
    <property type="molecule type" value="Genomic_DNA"/>
</dbReference>
<evidence type="ECO:0000313" key="7">
    <source>
        <dbReference type="EMBL" id="NSG84325.1"/>
    </source>
</evidence>
<dbReference type="Gene3D" id="3.40.50.970">
    <property type="match status" value="2"/>
</dbReference>
<dbReference type="Proteomes" id="UP001644719">
    <property type="component" value="Unassembled WGS sequence"/>
</dbReference>
<keyword evidence="1" id="KW-0808">Transferase</keyword>
<dbReference type="PANTHER" id="PTHR42916:SF1">
    <property type="entry name" value="PROTEIN PHYLLO, CHLOROPLASTIC"/>
    <property type="match status" value="1"/>
</dbReference>
<evidence type="ECO:0000256" key="1">
    <source>
        <dbReference type="ARBA" id="ARBA00022679"/>
    </source>
</evidence>
<keyword evidence="3" id="KW-0460">Magnesium</keyword>
<evidence type="ECO:0000256" key="5">
    <source>
        <dbReference type="ARBA" id="ARBA00023211"/>
    </source>
</evidence>
<dbReference type="PANTHER" id="PTHR42916">
    <property type="entry name" value="2-SUCCINYL-5-ENOLPYRUVYL-6-HYDROXY-3-CYCLOHEXENE-1-CARBOXYLATE SYNTHASE"/>
    <property type="match status" value="1"/>
</dbReference>
<name>A0ABX2H4U6_9FIRM</name>